<accession>A0ABR2LJL2</accession>
<evidence type="ECO:0000313" key="6">
    <source>
        <dbReference type="Proteomes" id="UP001412067"/>
    </source>
</evidence>
<sequence length="156" mass="18338">MNVVGGAPPAIFPRRKDYAADVVVRKRRRRNVAPRVLLLYLQVKVQPMEKLRFHFFNCFFFRKLADLDKDPESISEGRAAYQRVRKWTRKLNIFEKDYLFIPVNFSLHWSLLVICHPGEIITFEDDDLMNSPKVPCILHMDSLKGNHKGLGDLIRR</sequence>
<dbReference type="PROSITE" id="PS50600">
    <property type="entry name" value="ULP_PROTEASE"/>
    <property type="match status" value="1"/>
</dbReference>
<organism evidence="5 6">
    <name type="scientific">Platanthera guangdongensis</name>
    <dbReference type="NCBI Taxonomy" id="2320717"/>
    <lineage>
        <taxon>Eukaryota</taxon>
        <taxon>Viridiplantae</taxon>
        <taxon>Streptophyta</taxon>
        <taxon>Embryophyta</taxon>
        <taxon>Tracheophyta</taxon>
        <taxon>Spermatophyta</taxon>
        <taxon>Magnoliopsida</taxon>
        <taxon>Liliopsida</taxon>
        <taxon>Asparagales</taxon>
        <taxon>Orchidaceae</taxon>
        <taxon>Orchidoideae</taxon>
        <taxon>Orchideae</taxon>
        <taxon>Orchidinae</taxon>
        <taxon>Platanthera</taxon>
    </lineage>
</organism>
<comment type="similarity">
    <text evidence="1">Belongs to the peptidase C48 family.</text>
</comment>
<name>A0ABR2LJL2_9ASPA</name>
<dbReference type="SUPFAM" id="SSF54001">
    <property type="entry name" value="Cysteine proteinases"/>
    <property type="match status" value="1"/>
</dbReference>
<evidence type="ECO:0000256" key="3">
    <source>
        <dbReference type="ARBA" id="ARBA00022801"/>
    </source>
</evidence>
<dbReference type="InterPro" id="IPR038765">
    <property type="entry name" value="Papain-like_cys_pep_sf"/>
</dbReference>
<gene>
    <name evidence="5" type="primary">ULP2B</name>
    <name evidence="5" type="ORF">KSP40_PGU003944</name>
</gene>
<dbReference type="Proteomes" id="UP001412067">
    <property type="component" value="Unassembled WGS sequence"/>
</dbReference>
<reference evidence="5 6" key="1">
    <citation type="journal article" date="2022" name="Nat. Plants">
        <title>Genomes of leafy and leafless Platanthera orchids illuminate the evolution of mycoheterotrophy.</title>
        <authorList>
            <person name="Li M.H."/>
            <person name="Liu K.W."/>
            <person name="Li Z."/>
            <person name="Lu H.C."/>
            <person name="Ye Q.L."/>
            <person name="Zhang D."/>
            <person name="Wang J.Y."/>
            <person name="Li Y.F."/>
            <person name="Zhong Z.M."/>
            <person name="Liu X."/>
            <person name="Yu X."/>
            <person name="Liu D.K."/>
            <person name="Tu X.D."/>
            <person name="Liu B."/>
            <person name="Hao Y."/>
            <person name="Liao X.Y."/>
            <person name="Jiang Y.T."/>
            <person name="Sun W.H."/>
            <person name="Chen J."/>
            <person name="Chen Y.Q."/>
            <person name="Ai Y."/>
            <person name="Zhai J.W."/>
            <person name="Wu S.S."/>
            <person name="Zhou Z."/>
            <person name="Hsiao Y.Y."/>
            <person name="Wu W.L."/>
            <person name="Chen Y.Y."/>
            <person name="Lin Y.F."/>
            <person name="Hsu J.L."/>
            <person name="Li C.Y."/>
            <person name="Wang Z.W."/>
            <person name="Zhao X."/>
            <person name="Zhong W.Y."/>
            <person name="Ma X.K."/>
            <person name="Ma L."/>
            <person name="Huang J."/>
            <person name="Chen G.Z."/>
            <person name="Huang M.Z."/>
            <person name="Huang L."/>
            <person name="Peng D.H."/>
            <person name="Luo Y.B."/>
            <person name="Zou S.Q."/>
            <person name="Chen S.P."/>
            <person name="Lan S."/>
            <person name="Tsai W.C."/>
            <person name="Van de Peer Y."/>
            <person name="Liu Z.J."/>
        </authorList>
    </citation>
    <scope>NUCLEOTIDE SEQUENCE [LARGE SCALE GENOMIC DNA]</scope>
    <source>
        <strain evidence="5">Lor288</strain>
    </source>
</reference>
<dbReference type="PANTHER" id="PTHR47764">
    <property type="entry name" value="UBIQUITIN-LIKE-SPECIFIC PROTEASE 2B-RELATED"/>
    <property type="match status" value="1"/>
</dbReference>
<feature type="domain" description="Ubiquitin-like protease family profile" evidence="4">
    <location>
        <begin position="1"/>
        <end position="156"/>
    </location>
</feature>
<comment type="caution">
    <text evidence="5">The sequence shown here is derived from an EMBL/GenBank/DDBJ whole genome shotgun (WGS) entry which is preliminary data.</text>
</comment>
<dbReference type="Gene3D" id="3.30.310.130">
    <property type="entry name" value="Ubiquitin-related"/>
    <property type="match status" value="1"/>
</dbReference>
<keyword evidence="3" id="KW-0378">Hydrolase</keyword>
<dbReference type="GO" id="GO:0008233">
    <property type="term" value="F:peptidase activity"/>
    <property type="evidence" value="ECO:0007669"/>
    <property type="project" value="UniProtKB-KW"/>
</dbReference>
<protein>
    <submittedName>
        <fullName evidence="5">Ubiquitin-like-specific protease 2B</fullName>
    </submittedName>
</protein>
<dbReference type="EMBL" id="JBBWWR010000018">
    <property type="protein sequence ID" value="KAK8943312.1"/>
    <property type="molecule type" value="Genomic_DNA"/>
</dbReference>
<evidence type="ECO:0000313" key="5">
    <source>
        <dbReference type="EMBL" id="KAK8943312.1"/>
    </source>
</evidence>
<dbReference type="Gene3D" id="1.10.418.20">
    <property type="match status" value="1"/>
</dbReference>
<evidence type="ECO:0000256" key="2">
    <source>
        <dbReference type="ARBA" id="ARBA00022670"/>
    </source>
</evidence>
<dbReference type="GO" id="GO:0006508">
    <property type="term" value="P:proteolysis"/>
    <property type="evidence" value="ECO:0007669"/>
    <property type="project" value="UniProtKB-KW"/>
</dbReference>
<keyword evidence="2 5" id="KW-0645">Protease</keyword>
<evidence type="ECO:0000259" key="4">
    <source>
        <dbReference type="PROSITE" id="PS50600"/>
    </source>
</evidence>
<evidence type="ECO:0000256" key="1">
    <source>
        <dbReference type="ARBA" id="ARBA00005234"/>
    </source>
</evidence>
<keyword evidence="6" id="KW-1185">Reference proteome</keyword>
<proteinExistence type="inferred from homology"/>
<dbReference type="InterPro" id="IPR003653">
    <property type="entry name" value="Peptidase_C48_C"/>
</dbReference>
<dbReference type="PANTHER" id="PTHR47764:SF2">
    <property type="entry name" value="UBIQUITIN-LIKE PROTEASE FAMILY PROFILE DOMAIN-CONTAINING PROTEIN"/>
    <property type="match status" value="1"/>
</dbReference>
<dbReference type="Pfam" id="PF02902">
    <property type="entry name" value="Peptidase_C48"/>
    <property type="match status" value="1"/>
</dbReference>